<evidence type="ECO:0000313" key="5">
    <source>
        <dbReference type="Proteomes" id="UP000546917"/>
    </source>
</evidence>
<evidence type="ECO:0000256" key="1">
    <source>
        <dbReference type="SAM" id="Phobius"/>
    </source>
</evidence>
<reference evidence="3 5" key="2">
    <citation type="submission" date="2020-05" db="EMBL/GenBank/DDBJ databases">
        <authorList>
            <person name="Zhang R."/>
        </authorList>
    </citation>
    <scope>NUCLEOTIDE SEQUENCE [LARGE SCALE GENOMIC DNA]</scope>
    <source>
        <strain evidence="3 5">DSM 28986</strain>
    </source>
</reference>
<dbReference type="OrthoDB" id="385557at2157"/>
<sequence length="271" mass="29976">MVKRENRKIMVALLLATIMMMSGFMGLIYFNHENNTVDKTHIPELNYYLNKYDFKDFHNVSHTKVFNNANDVNAVTDVSNNTVLTMSYTFYNGTDNVTGELLHIYKNGQLFHESLLVNNTHGNNYNYSVIPLYSKSGNYNITILNHNVNKASVKGISSDVYIDLYATRSTGPSGWACAFSESNTEVLITYIGAIGALSGIGSMGALAAIAVIGAATIAFFDEEGGNNGVYFYEAHAWFVPYTWINAPASAVPNSYNEYGSHRVTLYEGNIA</sequence>
<dbReference type="Proteomes" id="UP000192050">
    <property type="component" value="Chromosome"/>
</dbReference>
<evidence type="ECO:0000313" key="3">
    <source>
        <dbReference type="EMBL" id="NOL59402.1"/>
    </source>
</evidence>
<name>A0A1V0N5K6_9ARCH</name>
<dbReference type="EMBL" id="JABGBP010000027">
    <property type="protein sequence ID" value="NOL59402.1"/>
    <property type="molecule type" value="Genomic_DNA"/>
</dbReference>
<gene>
    <name evidence="2" type="ORF">FAD_1548</name>
    <name evidence="3" type="ORF">HLB00_00925</name>
</gene>
<keyword evidence="1" id="KW-0812">Transmembrane</keyword>
<dbReference type="EMBL" id="CP015363">
    <property type="protein sequence ID" value="ARD85397.1"/>
    <property type="molecule type" value="Genomic_DNA"/>
</dbReference>
<dbReference type="GeneID" id="16024817"/>
<dbReference type="RefSeq" id="WP_019841460.1">
    <property type="nucleotide sequence ID" value="NZ_CP015363.1"/>
</dbReference>
<protein>
    <submittedName>
        <fullName evidence="2">Uncharacterized protein</fullName>
    </submittedName>
</protein>
<keyword evidence="1" id="KW-1133">Transmembrane helix</keyword>
<dbReference type="GeneID" id="31677039"/>
<dbReference type="AlphaFoldDB" id="A0A1V0N5K6"/>
<reference evidence="2 4" key="1">
    <citation type="submission" date="2011-10" db="EMBL/GenBank/DDBJ databases">
        <title>Metabolic and evolutionary patterns in the extreme acidophile Ferroplasma acidiphilum.</title>
        <authorList>
            <person name="Golyshina O.V."/>
            <person name="Kozyavkin S.A."/>
            <person name="Tatusov R.L."/>
            <person name="Slesarev A.I."/>
            <person name="Golyshin P.N."/>
        </authorList>
    </citation>
    <scope>NUCLEOTIDE SEQUENCE [LARGE SCALE GENOMIC DNA]</scope>
    <source>
        <strain evidence="2">Berkeley</strain>
        <strain evidence="4">Y</strain>
    </source>
</reference>
<proteinExistence type="predicted"/>
<keyword evidence="1" id="KW-0472">Membrane</keyword>
<evidence type="ECO:0000313" key="4">
    <source>
        <dbReference type="Proteomes" id="UP000192050"/>
    </source>
</evidence>
<evidence type="ECO:0000313" key="2">
    <source>
        <dbReference type="EMBL" id="ARD85397.1"/>
    </source>
</evidence>
<feature type="transmembrane region" description="Helical" evidence="1">
    <location>
        <begin position="12"/>
        <end position="30"/>
    </location>
</feature>
<feature type="transmembrane region" description="Helical" evidence="1">
    <location>
        <begin position="187"/>
        <end position="220"/>
    </location>
</feature>
<keyword evidence="4" id="KW-1185">Reference proteome</keyword>
<accession>A0A1V0N5K6</accession>
<dbReference type="Proteomes" id="UP000546917">
    <property type="component" value="Unassembled WGS sequence"/>
</dbReference>
<dbReference type="KEGG" id="fai:FAD_1548"/>
<organism evidence="2 4">
    <name type="scientific">Ferroplasma acidiphilum</name>
    <dbReference type="NCBI Taxonomy" id="74969"/>
    <lineage>
        <taxon>Archaea</taxon>
        <taxon>Methanobacteriati</taxon>
        <taxon>Thermoplasmatota</taxon>
        <taxon>Thermoplasmata</taxon>
        <taxon>Thermoplasmatales</taxon>
        <taxon>Ferroplasmaceae</taxon>
        <taxon>Ferroplasma</taxon>
    </lineage>
</organism>